<dbReference type="GO" id="GO:0030261">
    <property type="term" value="P:chromosome condensation"/>
    <property type="evidence" value="ECO:0007669"/>
    <property type="project" value="UniProtKB-KW"/>
</dbReference>
<feature type="region of interest" description="Disordered" evidence="5">
    <location>
        <begin position="1"/>
        <end position="26"/>
    </location>
</feature>
<dbReference type="GO" id="GO:0030527">
    <property type="term" value="F:structural constituent of chromatin"/>
    <property type="evidence" value="ECO:0007669"/>
    <property type="project" value="InterPro"/>
</dbReference>
<keyword evidence="7" id="KW-1185">Reference proteome</keyword>
<dbReference type="InterPro" id="IPR010992">
    <property type="entry name" value="IHF-like_DNA-bd_dom_sf"/>
</dbReference>
<dbReference type="OrthoDB" id="9799835at2"/>
<comment type="caution">
    <text evidence="6">The sequence shown here is derived from an EMBL/GenBank/DDBJ whole genome shotgun (WGS) entry which is preliminary data.</text>
</comment>
<dbReference type="RefSeq" id="WP_152945767.1">
    <property type="nucleotide sequence ID" value="NZ_WHYR01000012.1"/>
</dbReference>
<dbReference type="Gene3D" id="4.10.520.10">
    <property type="entry name" value="IHF-like DNA-binding proteins"/>
    <property type="match status" value="1"/>
</dbReference>
<dbReference type="PANTHER" id="PTHR33175:SF3">
    <property type="entry name" value="DNA-BINDING PROTEIN HU-BETA"/>
    <property type="match status" value="1"/>
</dbReference>
<evidence type="ECO:0000256" key="1">
    <source>
        <dbReference type="ARBA" id="ARBA00010529"/>
    </source>
</evidence>
<dbReference type="EMBL" id="WHYR01000012">
    <property type="protein sequence ID" value="MQL51829.1"/>
    <property type="molecule type" value="Genomic_DNA"/>
</dbReference>
<dbReference type="SMART" id="SM00411">
    <property type="entry name" value="BHL"/>
    <property type="match status" value="1"/>
</dbReference>
<evidence type="ECO:0000313" key="7">
    <source>
        <dbReference type="Proteomes" id="UP000441717"/>
    </source>
</evidence>
<dbReference type="SUPFAM" id="SSF47729">
    <property type="entry name" value="IHF-like DNA-binding proteins"/>
    <property type="match status" value="1"/>
</dbReference>
<evidence type="ECO:0008006" key="8">
    <source>
        <dbReference type="Google" id="ProtNLM"/>
    </source>
</evidence>
<sequence>MAKMRRKPDPAEREAAKETVARKRPETVSVKSMIKKVSERTRFTQKDVSEVVHAYNELLAEQLSKGRRVYIPDIGTFFAVERPGAERHIPNAFGRGPRTITIPDRKVLRFKPALSLKAALNK</sequence>
<reference evidence="6 7" key="1">
    <citation type="submission" date="2019-10" db="EMBL/GenBank/DDBJ databases">
        <title>Comparative genomics of sulfur disproportionating microorganisms.</title>
        <authorList>
            <person name="Ward L.M."/>
            <person name="Bertran E."/>
            <person name="Johnston D."/>
        </authorList>
    </citation>
    <scope>NUCLEOTIDE SEQUENCE [LARGE SCALE GENOMIC DNA]</scope>
    <source>
        <strain evidence="6 7">DSM 14055</strain>
    </source>
</reference>
<keyword evidence="2" id="KW-0226">DNA condensation</keyword>
<dbReference type="Pfam" id="PF00216">
    <property type="entry name" value="Bac_DNA_binding"/>
    <property type="match status" value="1"/>
</dbReference>
<dbReference type="InterPro" id="IPR000119">
    <property type="entry name" value="Hist_DNA-bd"/>
</dbReference>
<keyword evidence="3" id="KW-0238">DNA-binding</keyword>
<evidence type="ECO:0000256" key="5">
    <source>
        <dbReference type="SAM" id="MobiDB-lite"/>
    </source>
</evidence>
<evidence type="ECO:0000256" key="4">
    <source>
        <dbReference type="RuleBase" id="RU003939"/>
    </source>
</evidence>
<accession>A0A6N7IQK4</accession>
<evidence type="ECO:0000256" key="3">
    <source>
        <dbReference type="ARBA" id="ARBA00023125"/>
    </source>
</evidence>
<dbReference type="Proteomes" id="UP000441717">
    <property type="component" value="Unassembled WGS sequence"/>
</dbReference>
<dbReference type="AlphaFoldDB" id="A0A6N7IQK4"/>
<comment type="similarity">
    <text evidence="1 4">Belongs to the bacterial histone-like protein family.</text>
</comment>
<evidence type="ECO:0000256" key="2">
    <source>
        <dbReference type="ARBA" id="ARBA00023067"/>
    </source>
</evidence>
<dbReference type="GO" id="GO:0005829">
    <property type="term" value="C:cytosol"/>
    <property type="evidence" value="ECO:0007669"/>
    <property type="project" value="TreeGrafter"/>
</dbReference>
<dbReference type="GO" id="GO:0003677">
    <property type="term" value="F:DNA binding"/>
    <property type="evidence" value="ECO:0007669"/>
    <property type="project" value="UniProtKB-KW"/>
</dbReference>
<dbReference type="CDD" id="cd13832">
    <property type="entry name" value="IHF"/>
    <property type="match status" value="1"/>
</dbReference>
<gene>
    <name evidence="6" type="ORF">GFC01_06035</name>
</gene>
<proteinExistence type="inferred from homology"/>
<evidence type="ECO:0000313" key="6">
    <source>
        <dbReference type="EMBL" id="MQL51829.1"/>
    </source>
</evidence>
<organism evidence="6 7">
    <name type="scientific">Desulfofundulus thermobenzoicus</name>
    <dbReference type="NCBI Taxonomy" id="29376"/>
    <lineage>
        <taxon>Bacteria</taxon>
        <taxon>Bacillati</taxon>
        <taxon>Bacillota</taxon>
        <taxon>Clostridia</taxon>
        <taxon>Eubacteriales</taxon>
        <taxon>Peptococcaceae</taxon>
        <taxon>Desulfofundulus</taxon>
    </lineage>
</organism>
<protein>
    <recommendedName>
        <fullName evidence="8">HU family DNA-binding protein</fullName>
    </recommendedName>
</protein>
<dbReference type="PANTHER" id="PTHR33175">
    <property type="entry name" value="DNA-BINDING PROTEIN HU"/>
    <property type="match status" value="1"/>
</dbReference>
<name>A0A6N7IQK4_9FIRM</name>
<feature type="compositionally biased region" description="Basic and acidic residues" evidence="5">
    <location>
        <begin position="7"/>
        <end position="26"/>
    </location>
</feature>